<dbReference type="EMBL" id="SMZQ01000005">
    <property type="protein sequence ID" value="TDL37390.1"/>
    <property type="molecule type" value="Genomic_DNA"/>
</dbReference>
<proteinExistence type="predicted"/>
<evidence type="ECO:0000313" key="1">
    <source>
        <dbReference type="EMBL" id="TDL37390.1"/>
    </source>
</evidence>
<sequence>MSEILQEEVVASESGVSRRRVVAGVAWSLPVIATAIAAPAAAASGLSATTLLSAASTITLASSATGQGTTREGTGPADFQIINSGSTFTGPITGTVNIKPVGIVSAGVGVHSITSATLTSSAYTSTHEYNATFTLAQEVPAGQTVSVPIFFQYERVNPAPSGTLAYTLTITLRLPDNTDRIIVGTVTVTY</sequence>
<organism evidence="1 2">
    <name type="scientific">Arthrobacter nitrophenolicus</name>
    <dbReference type="NCBI Taxonomy" id="683150"/>
    <lineage>
        <taxon>Bacteria</taxon>
        <taxon>Bacillati</taxon>
        <taxon>Actinomycetota</taxon>
        <taxon>Actinomycetes</taxon>
        <taxon>Micrococcales</taxon>
        <taxon>Micrococcaceae</taxon>
        <taxon>Arthrobacter</taxon>
    </lineage>
</organism>
<reference evidence="1 2" key="1">
    <citation type="submission" date="2019-03" db="EMBL/GenBank/DDBJ databases">
        <title>Genome Sequencing and Assembly of Various Microbes Isolated from Partially Reclaimed Soil and Acid Mine Drainage (AMD) Site.</title>
        <authorList>
            <person name="Steinbock B."/>
            <person name="Bechtold R."/>
            <person name="Sevigny J.L."/>
            <person name="Thomas D."/>
            <person name="Cuthill L.R."/>
            <person name="Aveiro Johannsen E.J."/>
            <person name="Thomas K."/>
            <person name="Ghosh A."/>
        </authorList>
    </citation>
    <scope>NUCLEOTIDE SEQUENCE [LARGE SCALE GENOMIC DNA]</scope>
    <source>
        <strain evidence="1 2">S-A1</strain>
    </source>
</reference>
<dbReference type="AlphaFoldDB" id="A0A4R5XZH0"/>
<dbReference type="InterPro" id="IPR006311">
    <property type="entry name" value="TAT_signal"/>
</dbReference>
<dbReference type="RefSeq" id="WP_133349227.1">
    <property type="nucleotide sequence ID" value="NZ_SMZQ01000005.1"/>
</dbReference>
<dbReference type="Proteomes" id="UP000294621">
    <property type="component" value="Unassembled WGS sequence"/>
</dbReference>
<evidence type="ECO:0000313" key="2">
    <source>
        <dbReference type="Proteomes" id="UP000294621"/>
    </source>
</evidence>
<gene>
    <name evidence="1" type="ORF">E2R57_11705</name>
</gene>
<comment type="caution">
    <text evidence="1">The sequence shown here is derived from an EMBL/GenBank/DDBJ whole genome shotgun (WGS) entry which is preliminary data.</text>
</comment>
<name>A0A4R5XZH0_9MICC</name>
<dbReference type="OrthoDB" id="4951549at2"/>
<accession>A0A4R5XZH0</accession>
<protein>
    <submittedName>
        <fullName evidence="1">Uncharacterized protein</fullName>
    </submittedName>
</protein>
<dbReference type="PROSITE" id="PS51318">
    <property type="entry name" value="TAT"/>
    <property type="match status" value="1"/>
</dbReference>